<accession>A0A173Y722</accession>
<protein>
    <submittedName>
        <fullName evidence="8">Beta-xylosidase</fullName>
    </submittedName>
</protein>
<dbReference type="InterPro" id="IPR008979">
    <property type="entry name" value="Galactose-bd-like_sf"/>
</dbReference>
<keyword evidence="2" id="KW-0858">Xylan degradation</keyword>
<evidence type="ECO:0000256" key="4">
    <source>
        <dbReference type="ARBA" id="ARBA00023277"/>
    </source>
</evidence>
<dbReference type="Pfam" id="PF00754">
    <property type="entry name" value="F5_F8_type_C"/>
    <property type="match status" value="1"/>
</dbReference>
<dbReference type="PANTHER" id="PTHR43772">
    <property type="entry name" value="ENDO-1,4-BETA-XYLANASE"/>
    <property type="match status" value="1"/>
</dbReference>
<dbReference type="EMBL" id="CYYV01000002">
    <property type="protein sequence ID" value="CUN58956.1"/>
    <property type="molecule type" value="Genomic_DNA"/>
</dbReference>
<comment type="similarity">
    <text evidence="1 6">Belongs to the glycosyl hydrolase 43 family.</text>
</comment>
<evidence type="ECO:0000256" key="3">
    <source>
        <dbReference type="ARBA" id="ARBA00022801"/>
    </source>
</evidence>
<name>A0A173Y722_9FIRM</name>
<dbReference type="AlphaFoldDB" id="A0A173Y722"/>
<dbReference type="PROSITE" id="PS50022">
    <property type="entry name" value="FA58C_3"/>
    <property type="match status" value="1"/>
</dbReference>
<evidence type="ECO:0000313" key="9">
    <source>
        <dbReference type="Proteomes" id="UP000095706"/>
    </source>
</evidence>
<evidence type="ECO:0000256" key="6">
    <source>
        <dbReference type="RuleBase" id="RU361187"/>
    </source>
</evidence>
<dbReference type="InterPro" id="IPR006710">
    <property type="entry name" value="Glyco_hydro_43"/>
</dbReference>
<dbReference type="Gene3D" id="2.115.10.20">
    <property type="entry name" value="Glycosyl hydrolase domain, family 43"/>
    <property type="match status" value="1"/>
</dbReference>
<dbReference type="RefSeq" id="WP_055226139.1">
    <property type="nucleotide sequence ID" value="NZ_CYYV01000002.1"/>
</dbReference>
<evidence type="ECO:0000256" key="2">
    <source>
        <dbReference type="ARBA" id="ARBA00022651"/>
    </source>
</evidence>
<dbReference type="Gene3D" id="2.60.120.260">
    <property type="entry name" value="Galactose-binding domain-like"/>
    <property type="match status" value="1"/>
</dbReference>
<reference evidence="8 9" key="1">
    <citation type="submission" date="2015-09" db="EMBL/GenBank/DDBJ databases">
        <authorList>
            <consortium name="Pathogen Informatics"/>
        </authorList>
    </citation>
    <scope>NUCLEOTIDE SEQUENCE [LARGE SCALE GENOMIC DNA]</scope>
    <source>
        <strain evidence="8 9">2789STDY5608849</strain>
    </source>
</reference>
<dbReference type="Pfam" id="PF04616">
    <property type="entry name" value="Glyco_hydro_43"/>
    <property type="match status" value="2"/>
</dbReference>
<keyword evidence="4" id="KW-0119">Carbohydrate metabolism</keyword>
<dbReference type="CDD" id="cd08982">
    <property type="entry name" value="GH43-like"/>
    <property type="match status" value="1"/>
</dbReference>
<gene>
    <name evidence="8" type="ORF">ERS852406_00408</name>
</gene>
<evidence type="ECO:0000256" key="1">
    <source>
        <dbReference type="ARBA" id="ARBA00009865"/>
    </source>
</evidence>
<evidence type="ECO:0000256" key="5">
    <source>
        <dbReference type="ARBA" id="ARBA00023295"/>
    </source>
</evidence>
<keyword evidence="2" id="KW-0624">Polysaccharide degradation</keyword>
<dbReference type="GO" id="GO:0004553">
    <property type="term" value="F:hydrolase activity, hydrolyzing O-glycosyl compounds"/>
    <property type="evidence" value="ECO:0007669"/>
    <property type="project" value="InterPro"/>
</dbReference>
<dbReference type="PANTHER" id="PTHR43772:SF2">
    <property type="entry name" value="PUTATIVE (AFU_ORTHOLOGUE AFUA_2G04480)-RELATED"/>
    <property type="match status" value="1"/>
</dbReference>
<keyword evidence="5 6" id="KW-0326">Glycosidase</keyword>
<sequence>MKKQYFCNPLNMDYRYQFIQDMRSGEDKISREAADPSMILFQGKYYIFASMTLSVWVSEDMVHWESHRLPDSLPLYDYAPDVRVVGDYVYFSASRRGTICDFYRTKDILNGPFERIPGTFDFWDPNLFLDDDGKLYFYWGCNNVTPIWGVELEPETMVPKTERKELIYGQPEKIGYERVGENHSKMPLSEEEAVEKFKEFLKAQGKDADHLTEEQIGFAKIMFSQRPFIEGAWMTKHDGTYYLQYAGPGTEYNVYGDGVYESDSPLGPFRLAKNNPYSYKPGGFLRGAGHGSTMEDRYGNWWHTATMQISKNHDMERRVGIWRAGFDKDGVLFCNQQFGDWPMAVEQAKEDPWAEPEWYLLSYQKAMTASSSEEGREPSFATDENIQTWWRAAGNQPGEWISMDLGEVKDVRAVQINFADDKIDAPLPGERQGERYIDPSQHKTRWLLEASADGTNYFVLADKSDAETNLPHDFVVKEEGVQIRYLKLTVFEVPYNQNPCISGLRVFGFGNGEKPSAPQYQAERTGTMDMRIIIEPQTDAVGYNVLWGFAPDKLYHSCMTFMPEQNIGALVEGETVYVRVDAFNENGITEGSVRPLA</sequence>
<feature type="domain" description="F5/8 type C" evidence="7">
    <location>
        <begin position="348"/>
        <end position="509"/>
    </location>
</feature>
<keyword evidence="3 6" id="KW-0378">Hydrolase</keyword>
<dbReference type="SUPFAM" id="SSF75005">
    <property type="entry name" value="Arabinanase/levansucrase/invertase"/>
    <property type="match status" value="1"/>
</dbReference>
<evidence type="ECO:0000259" key="7">
    <source>
        <dbReference type="PROSITE" id="PS50022"/>
    </source>
</evidence>
<proteinExistence type="inferred from homology"/>
<dbReference type="GO" id="GO:0045493">
    <property type="term" value="P:xylan catabolic process"/>
    <property type="evidence" value="ECO:0007669"/>
    <property type="project" value="UniProtKB-KW"/>
</dbReference>
<dbReference type="InterPro" id="IPR000421">
    <property type="entry name" value="FA58C"/>
</dbReference>
<dbReference type="SUPFAM" id="SSF49785">
    <property type="entry name" value="Galactose-binding domain-like"/>
    <property type="match status" value="1"/>
</dbReference>
<organism evidence="8 9">
    <name type="scientific">Fusicatenibacter saccharivorans</name>
    <dbReference type="NCBI Taxonomy" id="1150298"/>
    <lineage>
        <taxon>Bacteria</taxon>
        <taxon>Bacillati</taxon>
        <taxon>Bacillota</taxon>
        <taxon>Clostridia</taxon>
        <taxon>Lachnospirales</taxon>
        <taxon>Lachnospiraceae</taxon>
        <taxon>Fusicatenibacter</taxon>
    </lineage>
</organism>
<dbReference type="Proteomes" id="UP000095706">
    <property type="component" value="Unassembled WGS sequence"/>
</dbReference>
<dbReference type="InterPro" id="IPR052176">
    <property type="entry name" value="Glycosyl_Hydrlase_43_Enz"/>
</dbReference>
<evidence type="ECO:0000313" key="8">
    <source>
        <dbReference type="EMBL" id="CUN58956.1"/>
    </source>
</evidence>
<dbReference type="InterPro" id="IPR023296">
    <property type="entry name" value="Glyco_hydro_beta-prop_sf"/>
</dbReference>